<dbReference type="InterPro" id="IPR038716">
    <property type="entry name" value="P1/P2_N_sf"/>
</dbReference>
<evidence type="ECO:0000256" key="4">
    <source>
        <dbReference type="SAM" id="MobiDB-lite"/>
    </source>
</evidence>
<dbReference type="HAMAP" id="MF_01478">
    <property type="entry name" value="Ribosomal_L12_arch"/>
    <property type="match status" value="1"/>
</dbReference>
<feature type="compositionally biased region" description="Basic and acidic residues" evidence="4">
    <location>
        <begin position="245"/>
        <end position="256"/>
    </location>
</feature>
<dbReference type="Proteomes" id="UP000029725">
    <property type="component" value="Unassembled WGS sequence"/>
</dbReference>
<dbReference type="PANTHER" id="PTHR45696">
    <property type="entry name" value="60S ACIDIC RIBOSOMAL PROTEIN P1"/>
    <property type="match status" value="1"/>
</dbReference>
<dbReference type="Gene3D" id="3.30.230.70">
    <property type="entry name" value="GHMP Kinase, N-terminal domain"/>
    <property type="match status" value="1"/>
</dbReference>
<dbReference type="GO" id="GO:0000176">
    <property type="term" value="C:nuclear exosome (RNase complex)"/>
    <property type="evidence" value="ECO:0007669"/>
    <property type="project" value="UniProtKB-ARBA"/>
</dbReference>
<feature type="region of interest" description="Disordered" evidence="4">
    <location>
        <begin position="230"/>
        <end position="258"/>
    </location>
</feature>
<feature type="compositionally biased region" description="Low complexity" evidence="4">
    <location>
        <begin position="82"/>
        <end position="91"/>
    </location>
</feature>
<dbReference type="GO" id="GO:0030295">
    <property type="term" value="F:protein kinase activator activity"/>
    <property type="evidence" value="ECO:0007669"/>
    <property type="project" value="TreeGrafter"/>
</dbReference>
<organism evidence="5 6">
    <name type="scientific">Mitosporidium daphniae</name>
    <dbReference type="NCBI Taxonomy" id="1485682"/>
    <lineage>
        <taxon>Eukaryota</taxon>
        <taxon>Fungi</taxon>
        <taxon>Fungi incertae sedis</taxon>
        <taxon>Microsporidia</taxon>
        <taxon>Mitosporidium</taxon>
    </lineage>
</organism>
<dbReference type="AlphaFoldDB" id="A0A098VSC5"/>
<dbReference type="GO" id="GO:0022625">
    <property type="term" value="C:cytosolic large ribosomal subunit"/>
    <property type="evidence" value="ECO:0007669"/>
    <property type="project" value="TreeGrafter"/>
</dbReference>
<dbReference type="CDD" id="cd05831">
    <property type="entry name" value="Ribosomal_P1"/>
    <property type="match status" value="1"/>
</dbReference>
<proteinExistence type="inferred from homology"/>
<dbReference type="InterPro" id="IPR027534">
    <property type="entry name" value="Ribosomal_P1/P2"/>
</dbReference>
<comment type="similarity">
    <text evidence="1">Belongs to the eukaryotic ribosomal protein P1/P2 family.</text>
</comment>
<evidence type="ECO:0000256" key="3">
    <source>
        <dbReference type="ARBA" id="ARBA00023274"/>
    </source>
</evidence>
<dbReference type="GO" id="GO:0002181">
    <property type="term" value="P:cytoplasmic translation"/>
    <property type="evidence" value="ECO:0007669"/>
    <property type="project" value="TreeGrafter"/>
</dbReference>
<dbReference type="PANTHER" id="PTHR45696:SF10">
    <property type="entry name" value="LARGE RIBOSOMAL SUBUNIT PROTEIN P1"/>
    <property type="match status" value="1"/>
</dbReference>
<keyword evidence="6" id="KW-1185">Reference proteome</keyword>
<dbReference type="GeneID" id="25259389"/>
<comment type="caution">
    <text evidence="5">The sequence shown here is derived from an EMBL/GenBank/DDBJ whole genome shotgun (WGS) entry which is preliminary data.</text>
</comment>
<dbReference type="EMBL" id="JMKJ01000210">
    <property type="protein sequence ID" value="KGG51724.1"/>
    <property type="molecule type" value="Genomic_DNA"/>
</dbReference>
<dbReference type="GO" id="GO:0006414">
    <property type="term" value="P:translational elongation"/>
    <property type="evidence" value="ECO:0007669"/>
    <property type="project" value="InterPro"/>
</dbReference>
<gene>
    <name evidence="5" type="ORF">DI09_28p40</name>
</gene>
<dbReference type="OrthoDB" id="2194681at2759"/>
<evidence type="ECO:0000313" key="5">
    <source>
        <dbReference type="EMBL" id="KGG51724.1"/>
    </source>
</evidence>
<dbReference type="InterPro" id="IPR027408">
    <property type="entry name" value="PNPase/RNase_PH_dom_sf"/>
</dbReference>
<dbReference type="RefSeq" id="XP_013238176.1">
    <property type="nucleotide sequence ID" value="XM_013382722.1"/>
</dbReference>
<dbReference type="InterPro" id="IPR020568">
    <property type="entry name" value="Ribosomal_Su5_D2-typ_SF"/>
</dbReference>
<feature type="region of interest" description="Disordered" evidence="4">
    <location>
        <begin position="82"/>
        <end position="103"/>
    </location>
</feature>
<accession>A0A098VSC5</accession>
<keyword evidence="3" id="KW-0687">Ribonucleoprotein</keyword>
<evidence type="ECO:0000313" key="6">
    <source>
        <dbReference type="Proteomes" id="UP000029725"/>
    </source>
</evidence>
<keyword evidence="2" id="KW-0689">Ribosomal protein</keyword>
<evidence type="ECO:0000256" key="2">
    <source>
        <dbReference type="ARBA" id="ARBA00022980"/>
    </source>
</evidence>
<sequence>MTFSPETAVVYAALILQDAGVEITAEGLSAILSAANVQVDSIWCTLFAKTLAGKNVNDLLFSFSAAPAASAQSAAPAAAAASGASGSSKSAPAKKEPEPEPSDEEMGFVLLTLFSTRVSSVVWHEMAVTFRVATKFRAFGNLNLSGIQHMTKPIIQTQVLPGSLASASYSTGAIDDPCTISVYCSINGPLPVKPRLELEDRAAIKCIWRSSLSSSTLAWVDNFTKNPPMEIDGNDYSDTNDTEDTSGKEAGKDLDLSKGFSSRSPREIEHILHGILSETLLTLLFPRSGFLFSFFLSKSGNNSSFHEILSCAINCLSVALIDSGSSI</sequence>
<dbReference type="VEuPathDB" id="MicrosporidiaDB:DI09_28p40"/>
<dbReference type="Pfam" id="PF00428">
    <property type="entry name" value="Ribosomal_60s"/>
    <property type="match status" value="1"/>
</dbReference>
<reference evidence="5 6" key="1">
    <citation type="submission" date="2014-04" db="EMBL/GenBank/DDBJ databases">
        <title>A new species of microsporidia sheds light on the evolution of extreme parasitism.</title>
        <authorList>
            <person name="Haag K.L."/>
            <person name="James T.Y."/>
            <person name="Larsson R."/>
            <person name="Schaer T.M."/>
            <person name="Refardt D."/>
            <person name="Pombert J.-F."/>
            <person name="Ebert D."/>
        </authorList>
    </citation>
    <scope>NUCLEOTIDE SEQUENCE [LARGE SCALE GENOMIC DNA]</scope>
    <source>
        <strain evidence="5 6">UGP3</strain>
        <tissue evidence="5">Spores</tissue>
    </source>
</reference>
<dbReference type="Gene3D" id="1.10.10.1410">
    <property type="match status" value="1"/>
</dbReference>
<name>A0A098VSC5_9MICR</name>
<dbReference type="SUPFAM" id="SSF54211">
    <property type="entry name" value="Ribosomal protein S5 domain 2-like"/>
    <property type="match status" value="1"/>
</dbReference>
<feature type="compositionally biased region" description="Acidic residues" evidence="4">
    <location>
        <begin position="232"/>
        <end position="244"/>
    </location>
</feature>
<dbReference type="GO" id="GO:0043021">
    <property type="term" value="F:ribonucleoprotein complex binding"/>
    <property type="evidence" value="ECO:0007669"/>
    <property type="project" value="TreeGrafter"/>
</dbReference>
<evidence type="ECO:0000256" key="1">
    <source>
        <dbReference type="ARBA" id="ARBA00005436"/>
    </source>
</evidence>
<evidence type="ECO:0008006" key="7">
    <source>
        <dbReference type="Google" id="ProtNLM"/>
    </source>
</evidence>
<dbReference type="FunFam" id="1.10.10.1410:FF:000001">
    <property type="entry name" value="60S acidic ribosomal protein P1"/>
    <property type="match status" value="1"/>
</dbReference>
<dbReference type="HOGENOM" id="CLU_850164_0_0_1"/>
<protein>
    <recommendedName>
        <fullName evidence="7">60S acidic ribosomal protein P1</fullName>
    </recommendedName>
</protein>
<dbReference type="GO" id="GO:0003735">
    <property type="term" value="F:structural constituent of ribosome"/>
    <property type="evidence" value="ECO:0007669"/>
    <property type="project" value="InterPro"/>
</dbReference>